<dbReference type="PANTHER" id="PTHR48079">
    <property type="entry name" value="PROTEIN YEEZ"/>
    <property type="match status" value="1"/>
</dbReference>
<proteinExistence type="predicted"/>
<gene>
    <name evidence="1" type="ORF">AB5I84_00340</name>
</gene>
<dbReference type="Gene3D" id="3.40.50.720">
    <property type="entry name" value="NAD(P)-binding Rossmann-like Domain"/>
    <property type="match status" value="1"/>
</dbReference>
<evidence type="ECO:0000313" key="1">
    <source>
        <dbReference type="EMBL" id="MEY1660590.1"/>
    </source>
</evidence>
<keyword evidence="2" id="KW-1185">Reference proteome</keyword>
<protein>
    <submittedName>
        <fullName evidence="1">NAD-dependent dehydratase</fullName>
    </submittedName>
</protein>
<organism evidence="1 2">
    <name type="scientific">Isoalcanivorax beigongshangi</name>
    <dbReference type="NCBI Taxonomy" id="3238810"/>
    <lineage>
        <taxon>Bacteria</taxon>
        <taxon>Pseudomonadati</taxon>
        <taxon>Pseudomonadota</taxon>
        <taxon>Gammaproteobacteria</taxon>
        <taxon>Oceanospirillales</taxon>
        <taxon>Alcanivoracaceae</taxon>
        <taxon>Isoalcanivorax</taxon>
    </lineage>
</organism>
<dbReference type="SUPFAM" id="SSF51735">
    <property type="entry name" value="NAD(P)-binding Rossmann-fold domains"/>
    <property type="match status" value="1"/>
</dbReference>
<dbReference type="Proteomes" id="UP001562065">
    <property type="component" value="Unassembled WGS sequence"/>
</dbReference>
<sequence>MAHILLCGLGDLGQRVARSLCERGHQVSALRRRAEAPDGVEVFPQQLGQEPVQLPAAPVDLVYIVMAPDERTEAAYRDAYIRAPIAVLDALAVRGERPPALFVSSTAVYGADQGEVDELTAPAPDGFNGRVLLEAETAVFQRTTAVAVRLSGLYGPDSVRLLRQVQQLAADGAALPASVWSHRIHRDDAAALLVALGEARLAGQALPPVVIGTDPQPVSNHEVLHWLASELGLTLPPAAAPAGKRLRSRYLAVRPVAWCYPDYRAGYRPVLERFRNGELS</sequence>
<dbReference type="EMBL" id="JBGCUO010000001">
    <property type="protein sequence ID" value="MEY1660590.1"/>
    <property type="molecule type" value="Genomic_DNA"/>
</dbReference>
<name>A0ABV4ACL4_9GAMM</name>
<dbReference type="InterPro" id="IPR036291">
    <property type="entry name" value="NAD(P)-bd_dom_sf"/>
</dbReference>
<comment type="caution">
    <text evidence="1">The sequence shown here is derived from an EMBL/GenBank/DDBJ whole genome shotgun (WGS) entry which is preliminary data.</text>
</comment>
<reference evidence="1 2" key="1">
    <citation type="submission" date="2024-07" db="EMBL/GenBank/DDBJ databases">
        <authorList>
            <person name="Ren Q."/>
        </authorList>
    </citation>
    <scope>NUCLEOTIDE SEQUENCE [LARGE SCALE GENOMIC DNA]</scope>
    <source>
        <strain evidence="1 2">REN37</strain>
    </source>
</reference>
<accession>A0ABV4ACL4</accession>
<dbReference type="InterPro" id="IPR051783">
    <property type="entry name" value="NAD(P)-dependent_oxidoreduct"/>
</dbReference>
<dbReference type="RefSeq" id="WP_369453838.1">
    <property type="nucleotide sequence ID" value="NZ_JBGCUO010000001.1"/>
</dbReference>
<dbReference type="PANTHER" id="PTHR48079:SF6">
    <property type="entry name" value="NAD(P)-BINDING DOMAIN-CONTAINING PROTEIN-RELATED"/>
    <property type="match status" value="1"/>
</dbReference>
<evidence type="ECO:0000313" key="2">
    <source>
        <dbReference type="Proteomes" id="UP001562065"/>
    </source>
</evidence>